<protein>
    <submittedName>
        <fullName evidence="1">Uncharacterized protein</fullName>
    </submittedName>
</protein>
<dbReference type="Proteomes" id="UP000324800">
    <property type="component" value="Unassembled WGS sequence"/>
</dbReference>
<dbReference type="EMBL" id="SNRW01002724">
    <property type="protein sequence ID" value="KAA6391907.1"/>
    <property type="molecule type" value="Genomic_DNA"/>
</dbReference>
<organism evidence="1 2">
    <name type="scientific">Streblomastix strix</name>
    <dbReference type="NCBI Taxonomy" id="222440"/>
    <lineage>
        <taxon>Eukaryota</taxon>
        <taxon>Metamonada</taxon>
        <taxon>Preaxostyla</taxon>
        <taxon>Oxymonadida</taxon>
        <taxon>Streblomastigidae</taxon>
        <taxon>Streblomastix</taxon>
    </lineage>
</organism>
<gene>
    <name evidence="1" type="ORF">EZS28_012568</name>
</gene>
<evidence type="ECO:0000313" key="2">
    <source>
        <dbReference type="Proteomes" id="UP000324800"/>
    </source>
</evidence>
<proteinExistence type="predicted"/>
<dbReference type="AlphaFoldDB" id="A0A5J4WAH2"/>
<name>A0A5J4WAH2_9EUKA</name>
<reference evidence="1 2" key="1">
    <citation type="submission" date="2019-03" db="EMBL/GenBank/DDBJ databases">
        <title>Single cell metagenomics reveals metabolic interactions within the superorganism composed of flagellate Streblomastix strix and complex community of Bacteroidetes bacteria on its surface.</title>
        <authorList>
            <person name="Treitli S.C."/>
            <person name="Kolisko M."/>
            <person name="Husnik F."/>
            <person name="Keeling P."/>
            <person name="Hampl V."/>
        </authorList>
    </citation>
    <scope>NUCLEOTIDE SEQUENCE [LARGE SCALE GENOMIC DNA]</scope>
    <source>
        <strain evidence="1">ST1C</strain>
    </source>
</reference>
<sequence length="114" mass="13209">MPSPTHFYFLSLSYNISSTVEHYPQYELDYIYGKSKDISNLAELYPRTGTSIEQVEWMVDATLSVSKSQVIKYCVAQYLVEILLTMGLFFQSLILSGQYNLDCSYWVTFDMILI</sequence>
<accession>A0A5J4WAH2</accession>
<comment type="caution">
    <text evidence="1">The sequence shown here is derived from an EMBL/GenBank/DDBJ whole genome shotgun (WGS) entry which is preliminary data.</text>
</comment>
<evidence type="ECO:0000313" key="1">
    <source>
        <dbReference type="EMBL" id="KAA6391907.1"/>
    </source>
</evidence>